<feature type="domain" description="CHAT" evidence="1">
    <location>
        <begin position="8"/>
        <end position="193"/>
    </location>
</feature>
<dbReference type="InParanoid" id="A0A409YY86"/>
<evidence type="ECO:0000313" key="3">
    <source>
        <dbReference type="Proteomes" id="UP000284842"/>
    </source>
</evidence>
<organism evidence="2 3">
    <name type="scientific">Panaeolus cyanescens</name>
    <dbReference type="NCBI Taxonomy" id="181874"/>
    <lineage>
        <taxon>Eukaryota</taxon>
        <taxon>Fungi</taxon>
        <taxon>Dikarya</taxon>
        <taxon>Basidiomycota</taxon>
        <taxon>Agaricomycotina</taxon>
        <taxon>Agaricomycetes</taxon>
        <taxon>Agaricomycetidae</taxon>
        <taxon>Agaricales</taxon>
        <taxon>Agaricineae</taxon>
        <taxon>Galeropsidaceae</taxon>
        <taxon>Panaeolus</taxon>
    </lineage>
</organism>
<evidence type="ECO:0000313" key="2">
    <source>
        <dbReference type="EMBL" id="PPR07971.1"/>
    </source>
</evidence>
<dbReference type="Pfam" id="PF12770">
    <property type="entry name" value="CHAT"/>
    <property type="match status" value="1"/>
</dbReference>
<proteinExistence type="predicted"/>
<protein>
    <recommendedName>
        <fullName evidence="1">CHAT domain-containing protein</fullName>
    </recommendedName>
</protein>
<dbReference type="STRING" id="181874.A0A409YY86"/>
<sequence>MPTTLDQPSLSHAAAEVDAVGKALGSGFQTTILTHPKRSDVLAQMKTAKIAHFACHGIADTKDPSTSKLLLRDWKTSPLDVRRIMNSSPACLELVYLSACETATTRASNLQEECIHLSSAFQLVGVPYVVATLWAIEDGVAVHIAKGFYEKIFAQSGQLEIAQSARVLHNVVLQERNKGVEALYWAPFIHSGA</sequence>
<keyword evidence="3" id="KW-1185">Reference proteome</keyword>
<evidence type="ECO:0000259" key="1">
    <source>
        <dbReference type="Pfam" id="PF12770"/>
    </source>
</evidence>
<reference evidence="2 3" key="1">
    <citation type="journal article" date="2018" name="Evol. Lett.">
        <title>Horizontal gene cluster transfer increased hallucinogenic mushroom diversity.</title>
        <authorList>
            <person name="Reynolds H.T."/>
            <person name="Vijayakumar V."/>
            <person name="Gluck-Thaler E."/>
            <person name="Korotkin H.B."/>
            <person name="Matheny P.B."/>
            <person name="Slot J.C."/>
        </authorList>
    </citation>
    <scope>NUCLEOTIDE SEQUENCE [LARGE SCALE GENOMIC DNA]</scope>
    <source>
        <strain evidence="2 3">2629</strain>
    </source>
</reference>
<dbReference type="EMBL" id="NHTK01000212">
    <property type="protein sequence ID" value="PPR07971.1"/>
    <property type="molecule type" value="Genomic_DNA"/>
</dbReference>
<name>A0A409YY86_9AGAR</name>
<dbReference type="OrthoDB" id="9991317at2759"/>
<accession>A0A409YY86</accession>
<gene>
    <name evidence="2" type="ORF">CVT24_002650</name>
</gene>
<comment type="caution">
    <text evidence="2">The sequence shown here is derived from an EMBL/GenBank/DDBJ whole genome shotgun (WGS) entry which is preliminary data.</text>
</comment>
<dbReference type="InterPro" id="IPR024983">
    <property type="entry name" value="CHAT_dom"/>
</dbReference>
<dbReference type="Proteomes" id="UP000284842">
    <property type="component" value="Unassembled WGS sequence"/>
</dbReference>
<dbReference type="AlphaFoldDB" id="A0A409YY86"/>